<name>A0ABS5QKZ1_9BACT</name>
<dbReference type="EMBL" id="JAEDAM010000009">
    <property type="protein sequence ID" value="MBS8121674.1"/>
    <property type="molecule type" value="Genomic_DNA"/>
</dbReference>
<keyword evidence="1" id="KW-0378">Hydrolase</keyword>
<dbReference type="RefSeq" id="WP_213348442.1">
    <property type="nucleotide sequence ID" value="NZ_JAEDAM010000009.1"/>
</dbReference>
<sequence length="247" mass="29663">MYIFTFNLYFSFDKIVYLQTSTKLSIGDLIYIKGSYAIVLGDNISFKELYYKYNLSYETVEIIYKNFLNKNSIKLINYIVLEYFSTFRKVIPLFVPDNNIDKLLKNKLKIKSIKLNSLDIIDNKISISKEINKEKKIFIFPNVWSAYNIINNNKIIENYGIYYGSTSILSKSKLFWEISMNKKLDLLCTHSQIFQNWSNLKKIYIFNPHTWYYKTQQEPRYNICNIIEYMSKLYKNDLIYINDLRLF</sequence>
<evidence type="ECO:0000313" key="1">
    <source>
        <dbReference type="EMBL" id="MBS8121674.1"/>
    </source>
</evidence>
<dbReference type="GO" id="GO:0004386">
    <property type="term" value="F:helicase activity"/>
    <property type="evidence" value="ECO:0007669"/>
    <property type="project" value="UniProtKB-KW"/>
</dbReference>
<comment type="caution">
    <text evidence="1">The sequence shown here is derived from an EMBL/GenBank/DDBJ whole genome shotgun (WGS) entry which is preliminary data.</text>
</comment>
<dbReference type="Proteomes" id="UP000680365">
    <property type="component" value="Unassembled WGS sequence"/>
</dbReference>
<accession>A0ABS5QKZ1</accession>
<evidence type="ECO:0000313" key="2">
    <source>
        <dbReference type="Proteomes" id="UP000680365"/>
    </source>
</evidence>
<keyword evidence="2" id="KW-1185">Reference proteome</keyword>
<protein>
    <submittedName>
        <fullName evidence="1">Primosomal protein N' (Replication factor Y) -superfamily II helicase</fullName>
    </submittedName>
</protein>
<organism evidence="1 2">
    <name type="scientific">Candidatus Vampirococcus lugosii</name>
    <dbReference type="NCBI Taxonomy" id="2789015"/>
    <lineage>
        <taxon>Bacteria</taxon>
        <taxon>Candidatus Absconditibacteriota</taxon>
        <taxon>Vampirococcus</taxon>
    </lineage>
</organism>
<proteinExistence type="predicted"/>
<keyword evidence="1" id="KW-0547">Nucleotide-binding</keyword>
<gene>
    <name evidence="1" type="ORF">VAMP_13n200</name>
</gene>
<keyword evidence="1" id="KW-0067">ATP-binding</keyword>
<reference evidence="1 2" key="1">
    <citation type="journal article" date="2021" name="Nat. Commun.">
        <title>Reductive evolution and unique predatory mode in the CPR bacterium Vampirococcus lugosii.</title>
        <authorList>
            <person name="Moreira D."/>
            <person name="Zivanovic Y."/>
            <person name="Lopez-Archilla A.I."/>
            <person name="Iniesto M."/>
            <person name="Lopez-Garcia P."/>
        </authorList>
    </citation>
    <scope>NUCLEOTIDE SEQUENCE [LARGE SCALE GENOMIC DNA]</scope>
    <source>
        <strain evidence="1">Chiprana</strain>
    </source>
</reference>
<keyword evidence="1" id="KW-0347">Helicase</keyword>